<dbReference type="AlphaFoldDB" id="A0A451DJ87"/>
<accession>A0A451DJ87</accession>
<dbReference type="GO" id="GO:1901135">
    <property type="term" value="P:carbohydrate derivative metabolic process"/>
    <property type="evidence" value="ECO:0007669"/>
    <property type="project" value="UniProtKB-ARBA"/>
</dbReference>
<dbReference type="KEGG" id="ehd:ERCIPSTX3056_168"/>
<sequence>MRILMIIDGLSGGGAEKVVLTLCQEMSQLGHKIQLLSLRNICQYPLPRGVNYQVLDGLPYASFFKKLKQRSYFADALSHAINVHEQKQGAYDLMFSHLHNTDRIVSQAHFNSIEKIWFCIHGMLSTAYLGHRHALDLWRKKRAITKIYTNKNVISVSNAVAQDLTVGLSIQPSRLVVINNPFQLERILAQAAKKFNLPQSPYIIHVGRFHPHKRHDRLLFAYVKSGIQAKLVLAGCGTVQQINIIQKLAEKLKILDRLIFTGFQINPYPLIKHAKMLVLSSDSEGFGNVLVEALLCGTPVVSTRCPGGPIEILEKSGMGNALTDLNSHALAEKMAEVYRYPPDPIDKKHLNIYDCKNICQQYLRLALRS</sequence>
<dbReference type="GO" id="GO:0016757">
    <property type="term" value="F:glycosyltransferase activity"/>
    <property type="evidence" value="ECO:0007669"/>
    <property type="project" value="InterPro"/>
</dbReference>
<dbReference type="CDD" id="cd03811">
    <property type="entry name" value="GT4_GT28_WabH-like"/>
    <property type="match status" value="1"/>
</dbReference>
<dbReference type="PANTHER" id="PTHR12526">
    <property type="entry name" value="GLYCOSYLTRANSFERASE"/>
    <property type="match status" value="1"/>
</dbReference>
<dbReference type="OrthoDB" id="9792269at2"/>
<feature type="domain" description="Glycosyl transferase family 1" evidence="1">
    <location>
        <begin position="196"/>
        <end position="339"/>
    </location>
</feature>
<evidence type="ECO:0000259" key="2">
    <source>
        <dbReference type="Pfam" id="PF13439"/>
    </source>
</evidence>
<reference evidence="3 4" key="1">
    <citation type="submission" date="2019-02" db="EMBL/GenBank/DDBJ databases">
        <authorList>
            <person name="Manzano-Marin A."/>
            <person name="Manzano-Marin A."/>
        </authorList>
    </citation>
    <scope>NUCLEOTIDE SEQUENCE [LARGE SCALE GENOMIC DNA]</scope>
    <source>
        <strain evidence="3 4">ErCipseudotaxifoliae</strain>
    </source>
</reference>
<dbReference type="EMBL" id="LR217725">
    <property type="protein sequence ID" value="VFP86736.1"/>
    <property type="molecule type" value="Genomic_DNA"/>
</dbReference>
<evidence type="ECO:0000259" key="1">
    <source>
        <dbReference type="Pfam" id="PF00534"/>
    </source>
</evidence>
<dbReference type="Gene3D" id="3.40.50.2000">
    <property type="entry name" value="Glycogen Phosphorylase B"/>
    <property type="match status" value="2"/>
</dbReference>
<keyword evidence="3" id="KW-0808">Transferase</keyword>
<dbReference type="Proteomes" id="UP000294462">
    <property type="component" value="Chromosome"/>
</dbReference>
<dbReference type="Pfam" id="PF13439">
    <property type="entry name" value="Glyco_transf_4"/>
    <property type="match status" value="1"/>
</dbReference>
<dbReference type="Pfam" id="PF00534">
    <property type="entry name" value="Glycos_transf_1"/>
    <property type="match status" value="1"/>
</dbReference>
<name>A0A451DJ87_9GAMM</name>
<proteinExistence type="predicted"/>
<feature type="domain" description="Glycosyltransferase subfamily 4-like N-terminal" evidence="2">
    <location>
        <begin position="13"/>
        <end position="186"/>
    </location>
</feature>
<organism evidence="3 4">
    <name type="scientific">Candidatus Erwinia haradaeae</name>
    <dbReference type="NCBI Taxonomy" id="1922217"/>
    <lineage>
        <taxon>Bacteria</taxon>
        <taxon>Pseudomonadati</taxon>
        <taxon>Pseudomonadota</taxon>
        <taxon>Gammaproteobacteria</taxon>
        <taxon>Enterobacterales</taxon>
        <taxon>Erwiniaceae</taxon>
        <taxon>Erwinia</taxon>
    </lineage>
</organism>
<dbReference type="PANTHER" id="PTHR12526:SF638">
    <property type="entry name" value="SPORE COAT PROTEIN SA"/>
    <property type="match status" value="1"/>
</dbReference>
<dbReference type="InterPro" id="IPR028098">
    <property type="entry name" value="Glyco_trans_4-like_N"/>
</dbReference>
<keyword evidence="4" id="KW-1185">Reference proteome</keyword>
<dbReference type="RefSeq" id="WP_072666081.1">
    <property type="nucleotide sequence ID" value="NZ_LR217725.1"/>
</dbReference>
<evidence type="ECO:0000313" key="3">
    <source>
        <dbReference type="EMBL" id="VFP86736.1"/>
    </source>
</evidence>
<evidence type="ECO:0000313" key="4">
    <source>
        <dbReference type="Proteomes" id="UP000294462"/>
    </source>
</evidence>
<gene>
    <name evidence="3" type="ORF">ERCIPSTX3056_168</name>
</gene>
<dbReference type="SUPFAM" id="SSF53756">
    <property type="entry name" value="UDP-Glycosyltransferase/glycogen phosphorylase"/>
    <property type="match status" value="1"/>
</dbReference>
<dbReference type="InterPro" id="IPR001296">
    <property type="entry name" value="Glyco_trans_1"/>
</dbReference>
<protein>
    <submittedName>
        <fullName evidence="3">Glycosyl transferase group 1 family protein</fullName>
    </submittedName>
</protein>